<dbReference type="Proteomes" id="UP000290900">
    <property type="component" value="Unassembled WGS sequence"/>
</dbReference>
<feature type="region of interest" description="Disordered" evidence="2">
    <location>
        <begin position="130"/>
        <end position="153"/>
    </location>
</feature>
<evidence type="ECO:0000256" key="2">
    <source>
        <dbReference type="SAM" id="MobiDB-lite"/>
    </source>
</evidence>
<keyword evidence="4" id="KW-1185">Reference proteome</keyword>
<accession>A0A448YGP6</accession>
<sequence length="540" mass="60595">MQPSTNPLTSETVVSGEIWHLLQSLTAKVSRLQKEGTQECSQNLKFDEEAFERVLKENFKLKDRVEQLEAENGTLKQKISKLDSEVRAEVETRVGERIPYPQLLSSQYEDDAEDTVLSSEVIKGTRALTDARNPVEKKGRQNQSERSLSPPLKTSLSSHFVERFAVPGLKSDSYTINAPSSQGEATSFPSSPTLPESSFSPLRARRRRSAELDFGAAQVARIISGEADLSGPPLSVLSQAERSQPRYRVASLAREASSLSTVPDSQGDEDTAPLVLSPRSISNERADNRLSHVFDHRSPLDLTLNPERNTPWWPEDFAVNPAVNFGRTQPFKMRKVSAEYVHPALQTQFRFQKQHFQEESLRDFNRVALTRVTPDRSTNGIPEGALPTPEKTPEQALQNPAIDPVFKFEMNRTNFLENRSAFGSLSSGKIKLWLDLCDSPPGHDRSSFPNTQQLEQDRQTANKRAKLAAMQRLFQAIYMVESAGITYDEGDVENKPNGSLRYSQVGKFIFRNETFNEAVRSDNFTVDESIFHSAEDCIAE</sequence>
<proteinExistence type="predicted"/>
<feature type="compositionally biased region" description="Polar residues" evidence="2">
    <location>
        <begin position="175"/>
        <end position="200"/>
    </location>
</feature>
<evidence type="ECO:0000313" key="4">
    <source>
        <dbReference type="Proteomes" id="UP000290900"/>
    </source>
</evidence>
<dbReference type="EMBL" id="CAACVR010000001">
    <property type="protein sequence ID" value="VEU20079.1"/>
    <property type="molecule type" value="Genomic_DNA"/>
</dbReference>
<dbReference type="InParanoid" id="A0A448YGP6"/>
<dbReference type="AlphaFoldDB" id="A0A448YGP6"/>
<evidence type="ECO:0000313" key="3">
    <source>
        <dbReference type="EMBL" id="VEU20079.1"/>
    </source>
</evidence>
<feature type="region of interest" description="Disordered" evidence="2">
    <location>
        <begin position="374"/>
        <end position="395"/>
    </location>
</feature>
<reference evidence="3 4" key="1">
    <citation type="submission" date="2018-12" db="EMBL/GenBank/DDBJ databases">
        <authorList>
            <person name="Tiukova I."/>
            <person name="Dainat J."/>
        </authorList>
    </citation>
    <scope>NUCLEOTIDE SEQUENCE [LARGE SCALE GENOMIC DNA]</scope>
</reference>
<feature type="coiled-coil region" evidence="1">
    <location>
        <begin position="51"/>
        <end position="85"/>
    </location>
</feature>
<protein>
    <submittedName>
        <fullName evidence="3">DEKNAAC100262</fullName>
    </submittedName>
</protein>
<organism evidence="3 4">
    <name type="scientific">Brettanomyces naardenensis</name>
    <name type="common">Yeast</name>
    <dbReference type="NCBI Taxonomy" id="13370"/>
    <lineage>
        <taxon>Eukaryota</taxon>
        <taxon>Fungi</taxon>
        <taxon>Dikarya</taxon>
        <taxon>Ascomycota</taxon>
        <taxon>Saccharomycotina</taxon>
        <taxon>Pichiomycetes</taxon>
        <taxon>Pichiales</taxon>
        <taxon>Pichiaceae</taxon>
        <taxon>Brettanomyces</taxon>
    </lineage>
</organism>
<feature type="region of interest" description="Disordered" evidence="2">
    <location>
        <begin position="175"/>
        <end position="204"/>
    </location>
</feature>
<gene>
    <name evidence="3" type="ORF">BRENAR_LOCUS814</name>
</gene>
<evidence type="ECO:0000256" key="1">
    <source>
        <dbReference type="SAM" id="Coils"/>
    </source>
</evidence>
<dbReference type="OrthoDB" id="3992725at2759"/>
<dbReference type="STRING" id="13370.A0A448YGP6"/>
<keyword evidence="1" id="KW-0175">Coiled coil</keyword>
<name>A0A448YGP6_BRENA</name>